<dbReference type="GO" id="GO:0005654">
    <property type="term" value="C:nucleoplasm"/>
    <property type="evidence" value="ECO:0007669"/>
    <property type="project" value="UniProtKB-SubCell"/>
</dbReference>
<evidence type="ECO:0000259" key="19">
    <source>
        <dbReference type="SMART" id="SM00475"/>
    </source>
</evidence>
<dbReference type="SMART" id="SM00279">
    <property type="entry name" value="HhH2"/>
    <property type="match status" value="1"/>
</dbReference>
<dbReference type="Gene3D" id="3.40.50.1010">
    <property type="entry name" value="5'-nuclease"/>
    <property type="match status" value="1"/>
</dbReference>
<evidence type="ECO:0000256" key="14">
    <source>
        <dbReference type="ARBA" id="ARBA00034726"/>
    </source>
</evidence>
<organism evidence="22 23">
    <name type="scientific">Chaetoceros tenuissimus</name>
    <dbReference type="NCBI Taxonomy" id="426638"/>
    <lineage>
        <taxon>Eukaryota</taxon>
        <taxon>Sar</taxon>
        <taxon>Stramenopiles</taxon>
        <taxon>Ochrophyta</taxon>
        <taxon>Bacillariophyta</taxon>
        <taxon>Coscinodiscophyceae</taxon>
        <taxon>Chaetocerotophycidae</taxon>
        <taxon>Chaetocerotales</taxon>
        <taxon>Chaetocerotaceae</taxon>
        <taxon>Chaetoceros</taxon>
    </lineage>
</organism>
<evidence type="ECO:0000256" key="9">
    <source>
        <dbReference type="ARBA" id="ARBA00022842"/>
    </source>
</evidence>
<keyword evidence="6 16" id="KW-0227">DNA damage</keyword>
<name>A0AAD3CVP1_9STRA</name>
<evidence type="ECO:0000259" key="21">
    <source>
        <dbReference type="SMART" id="SM00485"/>
    </source>
</evidence>
<dbReference type="InterPro" id="IPR002421">
    <property type="entry name" value="5-3_exonuclease"/>
</dbReference>
<dbReference type="EMBL" id="BLLK01000046">
    <property type="protein sequence ID" value="GFH53018.1"/>
    <property type="molecule type" value="Genomic_DNA"/>
</dbReference>
<keyword evidence="7 16" id="KW-0378">Hydrolase</keyword>
<dbReference type="InterPro" id="IPR036279">
    <property type="entry name" value="5-3_exonuclease_C_sf"/>
</dbReference>
<accession>A0AAD3CVP1</accession>
<dbReference type="FunFam" id="3.40.50.1010:FF:000016">
    <property type="entry name" value="Flap endonuclease 1"/>
    <property type="match status" value="1"/>
</dbReference>
<dbReference type="GO" id="GO:0005739">
    <property type="term" value="C:mitochondrion"/>
    <property type="evidence" value="ECO:0007669"/>
    <property type="project" value="UniProtKB-SubCell"/>
</dbReference>
<comment type="subunit">
    <text evidence="15">Interacts with PCNA1 and PCNA2. Three molecules of FEN1 bind to one PCNA trimer with each molecule binding to one PCNA monomer. PCNA stimulates the nuclease activity without altering cleavage specificity.</text>
</comment>
<dbReference type="PANTHER" id="PTHR11081:SF9">
    <property type="entry name" value="FLAP ENDONUCLEASE 1"/>
    <property type="match status" value="1"/>
</dbReference>
<comment type="similarity">
    <text evidence="14 16">Belongs to the XPG/RAD2 endonuclease family. FEN1 subfamily.</text>
</comment>
<reference evidence="22 23" key="1">
    <citation type="journal article" date="2021" name="Sci. Rep.">
        <title>The genome of the diatom Chaetoceros tenuissimus carries an ancient integrated fragment of an extant virus.</title>
        <authorList>
            <person name="Hongo Y."/>
            <person name="Kimura K."/>
            <person name="Takaki Y."/>
            <person name="Yoshida Y."/>
            <person name="Baba S."/>
            <person name="Kobayashi G."/>
            <person name="Nagasaki K."/>
            <person name="Hano T."/>
            <person name="Tomaru Y."/>
        </authorList>
    </citation>
    <scope>NUCLEOTIDE SEQUENCE [LARGE SCALE GENOMIC DNA]</scope>
    <source>
        <strain evidence="22 23">NIES-3715</strain>
    </source>
</reference>
<dbReference type="SMART" id="SM00484">
    <property type="entry name" value="XPGI"/>
    <property type="match status" value="1"/>
</dbReference>
<dbReference type="PANTHER" id="PTHR11081">
    <property type="entry name" value="FLAP ENDONUCLEASE FAMILY MEMBER"/>
    <property type="match status" value="1"/>
</dbReference>
<comment type="caution">
    <text evidence="22">The sequence shown here is derived from an EMBL/GenBank/DDBJ whole genome shotgun (WGS) entry which is preliminary data.</text>
</comment>
<dbReference type="GO" id="GO:0043137">
    <property type="term" value="P:DNA replication, removal of RNA primer"/>
    <property type="evidence" value="ECO:0007669"/>
    <property type="project" value="UniProtKB-UniRule"/>
</dbReference>
<evidence type="ECO:0000256" key="17">
    <source>
        <dbReference type="SAM" id="Coils"/>
    </source>
</evidence>
<evidence type="ECO:0000256" key="8">
    <source>
        <dbReference type="ARBA" id="ARBA00022839"/>
    </source>
</evidence>
<keyword evidence="23" id="KW-1185">Reference proteome</keyword>
<keyword evidence="4 16" id="KW-0479">Metal-binding</keyword>
<sequence>MGIKQLAKLLADEAPECIKEVPLKSLQGRKIAIDASMSIYQFMIAVRQGGSNNPAAMLTNADGEPTSHVQGFFTRTIRYMSEGIKPVYVFDGKPPNIKSGELVKRREKREKAEKELAAAKEAGNIEEQDKQAKRLVRAGTKENNDCKKLLELMGIPVVNAPCEAEAEASALCKNGEVWAVGTEDMDALTFGCPVLLRKMTFAKSGKENIQQMNYKKAIEGLNLTHDQFVDLCILLGCDYCDSIKGIGPKKALAFIREYGCIEKILENLDRKKFTVPDDWVPNEKKAKEAEEKEEAEYDTDEEKEKTGKPKSDADEEDTEEEVVPIYVKARKLFNEHEVITNLDLKWKECQVEALTKYLVDEMGFNPDRVKSNIEKLQKAQKANTKPQSRMDSFFKPLPSKAGAKKPAKATVGSKRKANDTKGKKGAFFKKR</sequence>
<dbReference type="Proteomes" id="UP001054902">
    <property type="component" value="Unassembled WGS sequence"/>
</dbReference>
<dbReference type="FunFam" id="1.10.150.20:FF:000009">
    <property type="entry name" value="Flap endonuclease 1"/>
    <property type="match status" value="1"/>
</dbReference>
<evidence type="ECO:0000256" key="18">
    <source>
        <dbReference type="SAM" id="MobiDB-lite"/>
    </source>
</evidence>
<feature type="compositionally biased region" description="Acidic residues" evidence="18">
    <location>
        <begin position="291"/>
        <end position="301"/>
    </location>
</feature>
<dbReference type="SUPFAM" id="SSF47807">
    <property type="entry name" value="5' to 3' exonuclease, C-terminal subdomain"/>
    <property type="match status" value="1"/>
</dbReference>
<dbReference type="GO" id="GO:0008409">
    <property type="term" value="F:5'-3' exonuclease activity"/>
    <property type="evidence" value="ECO:0007669"/>
    <property type="project" value="UniProtKB-UniRule"/>
</dbReference>
<evidence type="ECO:0000256" key="12">
    <source>
        <dbReference type="ARBA" id="ARBA00023242"/>
    </source>
</evidence>
<keyword evidence="8 16" id="KW-0269">Exonuclease</keyword>
<keyword evidence="9 16" id="KW-0460">Magnesium</keyword>
<dbReference type="HAMAP" id="MF_00614">
    <property type="entry name" value="Fen"/>
    <property type="match status" value="1"/>
</dbReference>
<dbReference type="SMART" id="SM00485">
    <property type="entry name" value="XPGN"/>
    <property type="match status" value="1"/>
</dbReference>
<feature type="coiled-coil region" evidence="17">
    <location>
        <begin position="102"/>
        <end position="129"/>
    </location>
</feature>
<feature type="region of interest" description="Disordered" evidence="18">
    <location>
        <begin position="379"/>
        <end position="431"/>
    </location>
</feature>
<dbReference type="InterPro" id="IPR006084">
    <property type="entry name" value="XPG/Rad2"/>
</dbReference>
<keyword evidence="17" id="KW-0175">Coiled coil</keyword>
<dbReference type="GO" id="GO:0000287">
    <property type="term" value="F:magnesium ion binding"/>
    <property type="evidence" value="ECO:0007669"/>
    <property type="project" value="UniProtKB-UniRule"/>
</dbReference>
<dbReference type="Gene3D" id="1.10.150.20">
    <property type="entry name" value="5' to 3' exonuclease, C-terminal subdomain"/>
    <property type="match status" value="1"/>
</dbReference>
<gene>
    <name evidence="22" type="ORF">CTEN210_09494</name>
</gene>
<evidence type="ECO:0000256" key="13">
    <source>
        <dbReference type="ARBA" id="ARBA00029382"/>
    </source>
</evidence>
<dbReference type="GO" id="GO:0017108">
    <property type="term" value="F:5'-flap endonuclease activity"/>
    <property type="evidence" value="ECO:0007669"/>
    <property type="project" value="UniProtKB-UniRule"/>
</dbReference>
<evidence type="ECO:0000256" key="1">
    <source>
        <dbReference type="ARBA" id="ARBA00022553"/>
    </source>
</evidence>
<feature type="domain" description="XPG N-terminal" evidence="21">
    <location>
        <begin position="1"/>
        <end position="112"/>
    </location>
</feature>
<feature type="domain" description="5'-3' exonuclease" evidence="19">
    <location>
        <begin position="29"/>
        <end position="352"/>
    </location>
</feature>
<dbReference type="AlphaFoldDB" id="A0AAD3CVP1"/>
<evidence type="ECO:0000256" key="10">
    <source>
        <dbReference type="ARBA" id="ARBA00023128"/>
    </source>
</evidence>
<keyword evidence="10 16" id="KW-0496">Mitochondrion</keyword>
<feature type="domain" description="XPG-I" evidence="20">
    <location>
        <begin position="151"/>
        <end position="223"/>
    </location>
</feature>
<keyword evidence="12 16" id="KW-0539">Nucleus</keyword>
<dbReference type="InterPro" id="IPR006086">
    <property type="entry name" value="XPG-I_dom"/>
</dbReference>
<dbReference type="Pfam" id="PF00752">
    <property type="entry name" value="XPG_N"/>
    <property type="match status" value="1"/>
</dbReference>
<evidence type="ECO:0000256" key="7">
    <source>
        <dbReference type="ARBA" id="ARBA00022801"/>
    </source>
</evidence>
<dbReference type="SUPFAM" id="SSF88723">
    <property type="entry name" value="PIN domain-like"/>
    <property type="match status" value="1"/>
</dbReference>
<evidence type="ECO:0000313" key="22">
    <source>
        <dbReference type="EMBL" id="GFH53018.1"/>
    </source>
</evidence>
<keyword evidence="5 16" id="KW-0255">Endonuclease</keyword>
<keyword evidence="11 16" id="KW-0234">DNA repair</keyword>
<dbReference type="InterPro" id="IPR023426">
    <property type="entry name" value="Flap_endonuc"/>
</dbReference>
<comment type="subcellular location">
    <subcellularLocation>
        <location evidence="16">Nucleus</location>
        <location evidence="16">Nucleolus</location>
    </subcellularLocation>
    <subcellularLocation>
        <location evidence="16">Nucleus</location>
        <location evidence="16">Nucleoplasm</location>
    </subcellularLocation>
    <subcellularLocation>
        <location evidence="16">Mitochondrion</location>
    </subcellularLocation>
    <text evidence="16">Resides mostly in the nucleoli and relocalizes to the nucleoplasm upon DNA damage.</text>
</comment>
<feature type="region of interest" description="Disordered" evidence="18">
    <location>
        <begin position="284"/>
        <end position="320"/>
    </location>
</feature>
<evidence type="ECO:0000259" key="20">
    <source>
        <dbReference type="SMART" id="SM00484"/>
    </source>
</evidence>
<evidence type="ECO:0000256" key="16">
    <source>
        <dbReference type="HAMAP-Rule" id="MF_03140"/>
    </source>
</evidence>
<dbReference type="Pfam" id="PF00867">
    <property type="entry name" value="XPG_I"/>
    <property type="match status" value="1"/>
</dbReference>
<comment type="cofactor">
    <cofactor evidence="16">
        <name>Mg(2+)</name>
        <dbReference type="ChEBI" id="CHEBI:18420"/>
    </cofactor>
    <text evidence="16">Binds 2 magnesium ions per subunit. They probably participate in the reaction catalyzed by the enzyme. May bind an additional third magnesium ion after substrate binding.</text>
</comment>
<feature type="compositionally biased region" description="Basic and acidic residues" evidence="18">
    <location>
        <begin position="302"/>
        <end position="312"/>
    </location>
</feature>
<proteinExistence type="inferred from homology"/>
<evidence type="ECO:0000313" key="23">
    <source>
        <dbReference type="Proteomes" id="UP001054902"/>
    </source>
</evidence>
<dbReference type="EC" id="3.1.-.-" evidence="16"/>
<evidence type="ECO:0000256" key="2">
    <source>
        <dbReference type="ARBA" id="ARBA00022705"/>
    </source>
</evidence>
<keyword evidence="1 16" id="KW-0597">Phosphoprotein</keyword>
<evidence type="ECO:0000256" key="6">
    <source>
        <dbReference type="ARBA" id="ARBA00022763"/>
    </source>
</evidence>
<comment type="function">
    <text evidence="13 16">Structure-specific nuclease with 5'-flap endonuclease and 5'-3' exonuclease activities involved in DNA replication and repair. During DNA replication, cleaves the 5'-overhanging flap structure that is generated by displacement synthesis when DNA polymerase encounters the 5'-end of a downstream Okazaki fragment. It enters the flap from the 5'-end and then tracks to cleave the flap base, leaving a nick for ligation. Also involved in the long patch base excision repair (LP-BER) pathway, by cleaving within the apurinic/apyrimidinic (AP) site-terminated flap. Acts as a genome stabilization factor that prevents flaps from equilibrating into structures that lead to duplications and deletions. Also possesses 5'-3' exonuclease activity on nicked or gapped double-stranded DNA, and exhibits RNase H activity. Also involved in replication and repair of rDNA and in repairing mitochondrial DNA.</text>
</comment>
<dbReference type="GO" id="GO:0003677">
    <property type="term" value="F:DNA binding"/>
    <property type="evidence" value="ECO:0007669"/>
    <property type="project" value="UniProtKB-UniRule"/>
</dbReference>
<protein>
    <recommendedName>
        <fullName evidence="16">Flap endonuclease 1</fullName>
        <shortName evidence="16">FEN-1</shortName>
        <ecNumber evidence="16">3.1.-.-</ecNumber>
    </recommendedName>
    <alternativeName>
        <fullName evidence="16">Flap structure-specific endonuclease 1</fullName>
    </alternativeName>
</protein>
<keyword evidence="2 16" id="KW-0235">DNA replication</keyword>
<keyword evidence="3 16" id="KW-0540">Nuclease</keyword>
<dbReference type="InterPro" id="IPR029060">
    <property type="entry name" value="PIN-like_dom_sf"/>
</dbReference>
<dbReference type="GO" id="GO:0005730">
    <property type="term" value="C:nucleolus"/>
    <property type="evidence" value="ECO:0007669"/>
    <property type="project" value="UniProtKB-SubCell"/>
</dbReference>
<evidence type="ECO:0000256" key="3">
    <source>
        <dbReference type="ARBA" id="ARBA00022722"/>
    </source>
</evidence>
<feature type="compositionally biased region" description="Polar residues" evidence="18">
    <location>
        <begin position="380"/>
        <end position="390"/>
    </location>
</feature>
<dbReference type="CDD" id="cd09907">
    <property type="entry name" value="H3TH_FEN1-Euk"/>
    <property type="match status" value="1"/>
</dbReference>
<evidence type="ECO:0000256" key="11">
    <source>
        <dbReference type="ARBA" id="ARBA00023204"/>
    </source>
</evidence>
<dbReference type="GO" id="GO:0006284">
    <property type="term" value="P:base-excision repair"/>
    <property type="evidence" value="ECO:0007669"/>
    <property type="project" value="UniProtKB-UniRule"/>
</dbReference>
<dbReference type="InterPro" id="IPR008918">
    <property type="entry name" value="HhH2"/>
</dbReference>
<dbReference type="SMART" id="SM00475">
    <property type="entry name" value="53EXOc"/>
    <property type="match status" value="1"/>
</dbReference>
<dbReference type="CDD" id="cd09867">
    <property type="entry name" value="PIN_FEN1"/>
    <property type="match status" value="1"/>
</dbReference>
<evidence type="ECO:0000256" key="5">
    <source>
        <dbReference type="ARBA" id="ARBA00022759"/>
    </source>
</evidence>
<evidence type="ECO:0000256" key="15">
    <source>
        <dbReference type="ARBA" id="ARBA00063178"/>
    </source>
</evidence>
<dbReference type="PRINTS" id="PR00853">
    <property type="entry name" value="XPGRADSUPER"/>
</dbReference>
<evidence type="ECO:0000256" key="4">
    <source>
        <dbReference type="ARBA" id="ARBA00022723"/>
    </source>
</evidence>
<dbReference type="InterPro" id="IPR006085">
    <property type="entry name" value="XPG_DNA_repair_N"/>
</dbReference>